<reference evidence="1" key="1">
    <citation type="submission" date="2020-10" db="EMBL/GenBank/DDBJ databases">
        <title>Genome Sequence of ESBL Producing Zambian Clinical Strains.</title>
        <authorList>
            <person name="Shawa M."/>
            <person name="Furuta Y."/>
            <person name="Simbotwe M."/>
            <person name="Mulenga E."/>
            <person name="Mubanga M."/>
            <person name="Mulenga G."/>
            <person name="Kaile C."/>
            <person name="Zorigt T."/>
            <person name="Hang'ombe B."/>
            <person name="Higashi H."/>
        </authorList>
    </citation>
    <scope>NUCLEOTIDE SEQUENCE</scope>
    <source>
        <strain evidence="1">Zam_UTH_09</strain>
    </source>
</reference>
<organism evidence="1 2">
    <name type="scientific">Klebsiella pneumoniae</name>
    <dbReference type="NCBI Taxonomy" id="573"/>
    <lineage>
        <taxon>Bacteria</taxon>
        <taxon>Pseudomonadati</taxon>
        <taxon>Pseudomonadota</taxon>
        <taxon>Gammaproteobacteria</taxon>
        <taxon>Enterobacterales</taxon>
        <taxon>Enterobacteriaceae</taxon>
        <taxon>Klebsiella/Raoultella group</taxon>
        <taxon>Klebsiella</taxon>
        <taxon>Klebsiella pneumoniae complex</taxon>
    </lineage>
</organism>
<accession>A0A919HR37</accession>
<proteinExistence type="predicted"/>
<dbReference type="EMBL" id="BNFF01000001">
    <property type="protein sequence ID" value="GHK51077.1"/>
    <property type="molecule type" value="Genomic_DNA"/>
</dbReference>
<dbReference type="Proteomes" id="UP000655094">
    <property type="component" value="Unassembled WGS sequence"/>
</dbReference>
<comment type="caution">
    <text evidence="1">The sequence shown here is derived from an EMBL/GenBank/DDBJ whole genome shotgun (WGS) entry which is preliminary data.</text>
</comment>
<evidence type="ECO:0000313" key="2">
    <source>
        <dbReference type="Proteomes" id="UP000655094"/>
    </source>
</evidence>
<name>A0A919HR37_KLEPN</name>
<gene>
    <name evidence="1" type="ORF">KPZU09_08130</name>
</gene>
<protein>
    <submittedName>
        <fullName evidence="1">Uncharacterized protein</fullName>
    </submittedName>
</protein>
<sequence>MQQRIAAKGQGAGKMQMLLGLTVDDRRNGVGRDRRRQLARAWPATPEDITLSTEQGKCGPCCSIAPVGRTITVLLLSGRAATSVQLRKGRKRAAGM</sequence>
<dbReference type="AlphaFoldDB" id="A0A919HR37"/>
<evidence type="ECO:0000313" key="1">
    <source>
        <dbReference type="EMBL" id="GHK51077.1"/>
    </source>
</evidence>